<dbReference type="PRINTS" id="PR00411">
    <property type="entry name" value="PNDRDTASEI"/>
</dbReference>
<name>A0A2J9PM54_9LACT</name>
<dbReference type="Pfam" id="PF07992">
    <property type="entry name" value="Pyr_redox_2"/>
    <property type="match status" value="1"/>
</dbReference>
<feature type="domain" description="FAD/NAD(P)-binding" evidence="9">
    <location>
        <begin position="5"/>
        <end position="322"/>
    </location>
</feature>
<dbReference type="PIRSF" id="PIRSF000350">
    <property type="entry name" value="Mercury_reductase_MerA"/>
    <property type="match status" value="1"/>
</dbReference>
<feature type="active site" description="Proton acceptor" evidence="5">
    <location>
        <position position="445"/>
    </location>
</feature>
<dbReference type="AlphaFoldDB" id="A0A2J9PM54"/>
<dbReference type="FunFam" id="3.30.390.30:FF:000001">
    <property type="entry name" value="Dihydrolipoyl dehydrogenase"/>
    <property type="match status" value="1"/>
</dbReference>
<dbReference type="Gene3D" id="3.50.50.60">
    <property type="entry name" value="FAD/NAD(P)-binding domain"/>
    <property type="match status" value="2"/>
</dbReference>
<protein>
    <submittedName>
        <fullName evidence="10">Pyridine nucleotide-disulfide oxidoreductase</fullName>
    </submittedName>
</protein>
<keyword evidence="6" id="KW-0520">NAD</keyword>
<dbReference type="GO" id="GO:0003955">
    <property type="term" value="F:NAD(P)H dehydrogenase (quinone) activity"/>
    <property type="evidence" value="ECO:0007669"/>
    <property type="project" value="TreeGrafter"/>
</dbReference>
<dbReference type="InterPro" id="IPR001100">
    <property type="entry name" value="Pyr_nuc-diS_OxRdtase"/>
</dbReference>
<dbReference type="InterPro" id="IPR023753">
    <property type="entry name" value="FAD/NAD-binding_dom"/>
</dbReference>
<dbReference type="InterPro" id="IPR016156">
    <property type="entry name" value="FAD/NAD-linked_Rdtase_dimer_sf"/>
</dbReference>
<dbReference type="SUPFAM" id="SSF55424">
    <property type="entry name" value="FAD/NAD-linked reductases, dimerisation (C-terminal) domain"/>
    <property type="match status" value="1"/>
</dbReference>
<dbReference type="PRINTS" id="PR00368">
    <property type="entry name" value="FADPNR"/>
</dbReference>
<dbReference type="Proteomes" id="UP000192813">
    <property type="component" value="Unassembled WGS sequence"/>
</dbReference>
<evidence type="ECO:0000256" key="4">
    <source>
        <dbReference type="ARBA" id="ARBA00023002"/>
    </source>
</evidence>
<evidence type="ECO:0000256" key="6">
    <source>
        <dbReference type="PIRSR" id="PIRSR000350-3"/>
    </source>
</evidence>
<gene>
    <name evidence="10" type="ORF">A6J77_002335</name>
</gene>
<evidence type="ECO:0000259" key="9">
    <source>
        <dbReference type="Pfam" id="PF07992"/>
    </source>
</evidence>
<reference evidence="11" key="1">
    <citation type="submission" date="2017-12" db="EMBL/GenBank/DDBJ databases">
        <title>FDA dAtabase for Regulatory Grade micrObial Sequences (FDA-ARGOS): Supporting development and validation of Infectious Disease Dx tests.</title>
        <authorList>
            <person name="Hoffmann M."/>
            <person name="Allard M."/>
            <person name="Evans P."/>
            <person name="Brown E."/>
            <person name="Tallon L."/>
            <person name="Sadzewicz L."/>
            <person name="Sengamalay N."/>
            <person name="Ott S."/>
            <person name="Godinez A."/>
            <person name="Nagaraj S."/>
            <person name="Vavikolanu K."/>
            <person name="Aluvathingal J."/>
            <person name="Nadendla S."/>
            <person name="Sichtig H."/>
        </authorList>
    </citation>
    <scope>NUCLEOTIDE SEQUENCE [LARGE SCALE GENOMIC DNA]</scope>
    <source>
        <strain evidence="11">FDAARGOS_249</strain>
    </source>
</reference>
<evidence type="ECO:0000256" key="2">
    <source>
        <dbReference type="ARBA" id="ARBA00022630"/>
    </source>
</evidence>
<comment type="similarity">
    <text evidence="1">Belongs to the class-I pyridine nucleotide-disulfide oxidoreductase family.</text>
</comment>
<dbReference type="PANTHER" id="PTHR43014">
    <property type="entry name" value="MERCURIC REDUCTASE"/>
    <property type="match status" value="1"/>
</dbReference>
<accession>A0A2J9PM54</accession>
<feature type="disulfide bond" description="Redox-active" evidence="7">
    <location>
        <begin position="43"/>
        <end position="48"/>
    </location>
</feature>
<feature type="binding site" evidence="6">
    <location>
        <position position="270"/>
    </location>
    <ligand>
        <name>NAD(+)</name>
        <dbReference type="ChEBI" id="CHEBI:57540"/>
    </ligand>
</feature>
<evidence type="ECO:0000256" key="5">
    <source>
        <dbReference type="PIRSR" id="PIRSR000350-2"/>
    </source>
</evidence>
<keyword evidence="2" id="KW-0285">Flavoprotein</keyword>
<comment type="cofactor">
    <cofactor evidence="6">
        <name>FAD</name>
        <dbReference type="ChEBI" id="CHEBI:57692"/>
    </cofactor>
    <text evidence="6">Binds 1 FAD per subunit.</text>
</comment>
<evidence type="ECO:0000313" key="11">
    <source>
        <dbReference type="Proteomes" id="UP000192813"/>
    </source>
</evidence>
<evidence type="ECO:0000256" key="3">
    <source>
        <dbReference type="ARBA" id="ARBA00022827"/>
    </source>
</evidence>
<dbReference type="GO" id="GO:0050660">
    <property type="term" value="F:flavin adenine dinucleotide binding"/>
    <property type="evidence" value="ECO:0007669"/>
    <property type="project" value="TreeGrafter"/>
</dbReference>
<dbReference type="SUPFAM" id="SSF51905">
    <property type="entry name" value="FAD/NAD(P)-binding domain"/>
    <property type="match status" value="1"/>
</dbReference>
<keyword evidence="4" id="KW-0560">Oxidoreductase</keyword>
<keyword evidence="6" id="KW-0547">Nucleotide-binding</keyword>
<evidence type="ECO:0000259" key="8">
    <source>
        <dbReference type="Pfam" id="PF02852"/>
    </source>
</evidence>
<evidence type="ECO:0000256" key="7">
    <source>
        <dbReference type="PIRSR" id="PIRSR000350-4"/>
    </source>
</evidence>
<feature type="binding site" evidence="6">
    <location>
        <begin position="178"/>
        <end position="185"/>
    </location>
    <ligand>
        <name>NAD(+)</name>
        <dbReference type="ChEBI" id="CHEBI:57540"/>
    </ligand>
</feature>
<dbReference type="EMBL" id="NBTM02000001">
    <property type="protein sequence ID" value="PNL91131.1"/>
    <property type="molecule type" value="Genomic_DNA"/>
</dbReference>
<dbReference type="Gene3D" id="3.30.390.30">
    <property type="match status" value="1"/>
</dbReference>
<dbReference type="PANTHER" id="PTHR43014:SF4">
    <property type="entry name" value="PYRIDINE NUCLEOTIDE-DISULFIDE OXIDOREDUCTASE RCLA-RELATED"/>
    <property type="match status" value="1"/>
</dbReference>
<sequence>MEKFDNIIIGFGKAGKTIAGTLAKSGETVALIESSPKMYGGTCINVACLPSKHLITAAERKPEDADNRTYYGSAVQAKKDLISKLNNANYHKVADLENGQVIDGTAYFVDEHTVEIKGDDGQTIQLSADRIIVNTGARPNVPGNIDGLGNLLEAGAPFYTSETLMDQEDYPASLTIIGDGFIGLEFASMFNQFGAKVKVLSNGDASTFLKSEDRDVAGVVLEALQDQGIEFVFNANTTAAQVEGDQAILTVELDGKEESIQSEAVLVSVGRHANTESLQLDKAGVEVNDRGEIEVNKHLQTTKDHIFAVGDVKGGPQFTYVSLDDNRILKDFIFGNGSYNLESRSVIPTATFIEPSFATAGITETAAKEAGYEVKVASLPVVNIPKAKVISRTTGVFKAVIDAKTNEILGVRLFGEGTHEIINIITVAMNARLPYTTLRDQIYTHPTLAEGLNDLFAMVD</sequence>
<dbReference type="InterPro" id="IPR004099">
    <property type="entry name" value="Pyr_nucl-diS_OxRdtase_dimer"/>
</dbReference>
<feature type="binding site" evidence="6">
    <location>
        <position position="311"/>
    </location>
    <ligand>
        <name>FAD</name>
        <dbReference type="ChEBI" id="CHEBI:57692"/>
    </ligand>
</feature>
<evidence type="ECO:0000256" key="1">
    <source>
        <dbReference type="ARBA" id="ARBA00007532"/>
    </source>
</evidence>
<comment type="caution">
    <text evidence="10">The sequence shown here is derived from an EMBL/GenBank/DDBJ whole genome shotgun (WGS) entry which is preliminary data.</text>
</comment>
<feature type="binding site" evidence="6">
    <location>
        <position position="52"/>
    </location>
    <ligand>
        <name>FAD</name>
        <dbReference type="ChEBI" id="CHEBI:57692"/>
    </ligand>
</feature>
<evidence type="ECO:0000313" key="10">
    <source>
        <dbReference type="EMBL" id="PNL91131.1"/>
    </source>
</evidence>
<feature type="domain" description="Pyridine nucleotide-disulphide oxidoreductase dimerisation" evidence="8">
    <location>
        <begin position="347"/>
        <end position="453"/>
    </location>
</feature>
<dbReference type="RefSeq" id="WP_083067926.1">
    <property type="nucleotide sequence ID" value="NZ_NBTM02000001.1"/>
</dbReference>
<keyword evidence="3 6" id="KW-0274">FAD</keyword>
<organism evidence="10 11">
    <name type="scientific">Aerococcus viridans</name>
    <dbReference type="NCBI Taxonomy" id="1377"/>
    <lineage>
        <taxon>Bacteria</taxon>
        <taxon>Bacillati</taxon>
        <taxon>Bacillota</taxon>
        <taxon>Bacilli</taxon>
        <taxon>Lactobacillales</taxon>
        <taxon>Aerococcaceae</taxon>
        <taxon>Aerococcus</taxon>
    </lineage>
</organism>
<proteinExistence type="inferred from homology"/>
<dbReference type="Pfam" id="PF02852">
    <property type="entry name" value="Pyr_redox_dim"/>
    <property type="match status" value="1"/>
</dbReference>
<dbReference type="InterPro" id="IPR036188">
    <property type="entry name" value="FAD/NAD-bd_sf"/>
</dbReference>